<dbReference type="GO" id="GO:0042546">
    <property type="term" value="P:cell wall biogenesis"/>
    <property type="evidence" value="ECO:0007669"/>
    <property type="project" value="InterPro"/>
</dbReference>
<dbReference type="PANTHER" id="PTHR28154:SF1">
    <property type="entry name" value="CELL WALL SYNTHESIS PROTEIN KNH1-RELATED"/>
    <property type="match status" value="1"/>
</dbReference>
<comment type="caution">
    <text evidence="6">The sequence shown here is derived from an EMBL/GenBank/DDBJ whole genome shotgun (WGS) entry which is preliminary data.</text>
</comment>
<organism evidence="6 7">
    <name type="scientific">Tilletia horrida</name>
    <dbReference type="NCBI Taxonomy" id="155126"/>
    <lineage>
        <taxon>Eukaryota</taxon>
        <taxon>Fungi</taxon>
        <taxon>Dikarya</taxon>
        <taxon>Basidiomycota</taxon>
        <taxon>Ustilaginomycotina</taxon>
        <taxon>Exobasidiomycetes</taxon>
        <taxon>Tilletiales</taxon>
        <taxon>Tilletiaceae</taxon>
        <taxon>Tilletia</taxon>
    </lineage>
</organism>
<keyword evidence="3" id="KW-0812">Transmembrane</keyword>
<dbReference type="Pfam" id="PF10342">
    <property type="entry name" value="Kre9_KNH"/>
    <property type="match status" value="1"/>
</dbReference>
<keyword evidence="3" id="KW-0472">Membrane</keyword>
<protein>
    <recommendedName>
        <fullName evidence="5">Yeast cell wall synthesis Kre9/Knh1-like N-terminal domain-containing protein</fullName>
    </recommendedName>
</protein>
<dbReference type="EMBL" id="JAPDMQ010000163">
    <property type="protein sequence ID" value="KAK0532328.1"/>
    <property type="molecule type" value="Genomic_DNA"/>
</dbReference>
<evidence type="ECO:0000256" key="4">
    <source>
        <dbReference type="SAM" id="SignalP"/>
    </source>
</evidence>
<dbReference type="InterPro" id="IPR018466">
    <property type="entry name" value="Kre9/Knh1-like_N"/>
</dbReference>
<keyword evidence="1 4" id="KW-0732">Signal</keyword>
<keyword evidence="3" id="KW-1133">Transmembrane helix</keyword>
<dbReference type="InterPro" id="IPR045328">
    <property type="entry name" value="Kre9/Knh1"/>
</dbReference>
<feature type="transmembrane region" description="Helical" evidence="3">
    <location>
        <begin position="210"/>
        <end position="233"/>
    </location>
</feature>
<feature type="chain" id="PRO_5042968304" description="Yeast cell wall synthesis Kre9/Knh1-like N-terminal domain-containing protein" evidence="4">
    <location>
        <begin position="28"/>
        <end position="234"/>
    </location>
</feature>
<evidence type="ECO:0000313" key="7">
    <source>
        <dbReference type="Proteomes" id="UP001176521"/>
    </source>
</evidence>
<evidence type="ECO:0000256" key="1">
    <source>
        <dbReference type="ARBA" id="ARBA00022729"/>
    </source>
</evidence>
<feature type="domain" description="Yeast cell wall synthesis Kre9/Knh1-like N-terminal" evidence="5">
    <location>
        <begin position="34"/>
        <end position="134"/>
    </location>
</feature>
<feature type="signal peptide" evidence="4">
    <location>
        <begin position="1"/>
        <end position="27"/>
    </location>
</feature>
<accession>A0AAN6JK96</accession>
<keyword evidence="7" id="KW-1185">Reference proteome</keyword>
<dbReference type="PANTHER" id="PTHR28154">
    <property type="entry name" value="CELL WALL SYNTHESIS PROTEIN KNH1-RELATED"/>
    <property type="match status" value="1"/>
</dbReference>
<dbReference type="GO" id="GO:0006078">
    <property type="term" value="P:(1-&gt;6)-beta-D-glucan biosynthetic process"/>
    <property type="evidence" value="ECO:0007669"/>
    <property type="project" value="InterPro"/>
</dbReference>
<sequence>MMYRLSFTTATLFLAAALLALTQLAHANIVVHSPVAATKAKGGDKLDVEWVDDGKNPTLKSYGAVNVYLCTGSSTVQYKLQTLKSDVKTSRTKGSWKIDPNAGPNSDKYFLRFEGTNMLAGGVPPMAFSARFTLSGMKGTWNATILNTNKGASDAPSSPGSGSSGFSVVPSASASSASSAKISAPSGTPTLSPASSAQTQKGAAPRRASAAGLASIATGASLLLAVFAAAGLAL</sequence>
<feature type="region of interest" description="Disordered" evidence="2">
    <location>
        <begin position="179"/>
        <end position="203"/>
    </location>
</feature>
<gene>
    <name evidence="6" type="ORF">OC842_003329</name>
</gene>
<evidence type="ECO:0000256" key="3">
    <source>
        <dbReference type="SAM" id="Phobius"/>
    </source>
</evidence>
<evidence type="ECO:0000259" key="5">
    <source>
        <dbReference type="Pfam" id="PF10342"/>
    </source>
</evidence>
<dbReference type="Proteomes" id="UP001176521">
    <property type="component" value="Unassembled WGS sequence"/>
</dbReference>
<evidence type="ECO:0000313" key="6">
    <source>
        <dbReference type="EMBL" id="KAK0532328.1"/>
    </source>
</evidence>
<proteinExistence type="predicted"/>
<feature type="compositionally biased region" description="Polar residues" evidence="2">
    <location>
        <begin position="188"/>
        <end position="201"/>
    </location>
</feature>
<reference evidence="6" key="1">
    <citation type="journal article" date="2023" name="PhytoFront">
        <title>Draft Genome Resources of Seven Strains of Tilletia horrida, Causal Agent of Kernel Smut of Rice.</title>
        <authorList>
            <person name="Khanal S."/>
            <person name="Antony Babu S."/>
            <person name="Zhou X.G."/>
        </authorList>
    </citation>
    <scope>NUCLEOTIDE SEQUENCE</scope>
    <source>
        <strain evidence="6">TX3</strain>
    </source>
</reference>
<evidence type="ECO:0000256" key="2">
    <source>
        <dbReference type="SAM" id="MobiDB-lite"/>
    </source>
</evidence>
<dbReference type="AlphaFoldDB" id="A0AAN6JK96"/>
<name>A0AAN6JK96_9BASI</name>